<dbReference type="SFLD" id="SFLDG01086">
    <property type="entry name" value="elongater_protein-like"/>
    <property type="match status" value="1"/>
</dbReference>
<organism evidence="8">
    <name type="scientific">hydrothermal vent metagenome</name>
    <dbReference type="NCBI Taxonomy" id="652676"/>
    <lineage>
        <taxon>unclassified sequences</taxon>
        <taxon>metagenomes</taxon>
        <taxon>ecological metagenomes</taxon>
    </lineage>
</organism>
<gene>
    <name evidence="8" type="ORF">MNBD_GAMMA21-1545</name>
</gene>
<proteinExistence type="predicted"/>
<dbReference type="InterPro" id="IPR032432">
    <property type="entry name" value="Radical_SAM_C"/>
</dbReference>
<dbReference type="InterPro" id="IPR023404">
    <property type="entry name" value="rSAM_horseshoe"/>
</dbReference>
<name>A0A3B1A6S0_9ZZZZ</name>
<comment type="cofactor">
    <cofactor evidence="1">
        <name>[4Fe-4S] cluster</name>
        <dbReference type="ChEBI" id="CHEBI:49883"/>
    </cofactor>
</comment>
<evidence type="ECO:0000256" key="5">
    <source>
        <dbReference type="ARBA" id="ARBA00023004"/>
    </source>
</evidence>
<evidence type="ECO:0000256" key="3">
    <source>
        <dbReference type="ARBA" id="ARBA00022691"/>
    </source>
</evidence>
<dbReference type="PROSITE" id="PS51918">
    <property type="entry name" value="RADICAL_SAM"/>
    <property type="match status" value="1"/>
</dbReference>
<evidence type="ECO:0000256" key="4">
    <source>
        <dbReference type="ARBA" id="ARBA00022723"/>
    </source>
</evidence>
<dbReference type="InterPro" id="IPR006638">
    <property type="entry name" value="Elp3/MiaA/NifB-like_rSAM"/>
</dbReference>
<dbReference type="GO" id="GO:0051539">
    <property type="term" value="F:4 iron, 4 sulfur cluster binding"/>
    <property type="evidence" value="ECO:0007669"/>
    <property type="project" value="UniProtKB-KW"/>
</dbReference>
<accession>A0A3B1A6S0</accession>
<dbReference type="Pfam" id="PF04055">
    <property type="entry name" value="Radical_SAM"/>
    <property type="match status" value="1"/>
</dbReference>
<keyword evidence="6" id="KW-0411">Iron-sulfur</keyword>
<feature type="domain" description="Radical SAM core" evidence="7">
    <location>
        <begin position="17"/>
        <end position="263"/>
    </location>
</feature>
<dbReference type="AlphaFoldDB" id="A0A3B1A6S0"/>
<dbReference type="PANTHER" id="PTHR11135:SF1">
    <property type="entry name" value="PROTEIN YHCC"/>
    <property type="match status" value="1"/>
</dbReference>
<dbReference type="InterPro" id="IPR007197">
    <property type="entry name" value="rSAM"/>
</dbReference>
<dbReference type="InterPro" id="IPR039661">
    <property type="entry name" value="ELP3"/>
</dbReference>
<dbReference type="SFLD" id="SFLDS00029">
    <property type="entry name" value="Radical_SAM"/>
    <property type="match status" value="1"/>
</dbReference>
<keyword evidence="2" id="KW-0004">4Fe-4S</keyword>
<dbReference type="SUPFAM" id="SSF102114">
    <property type="entry name" value="Radical SAM enzymes"/>
    <property type="match status" value="1"/>
</dbReference>
<dbReference type="PANTHER" id="PTHR11135">
    <property type="entry name" value="HISTONE ACETYLTRANSFERASE-RELATED"/>
    <property type="match status" value="1"/>
</dbReference>
<dbReference type="CDD" id="cd01335">
    <property type="entry name" value="Radical_SAM"/>
    <property type="match status" value="1"/>
</dbReference>
<keyword evidence="3" id="KW-0949">S-adenosyl-L-methionine</keyword>
<dbReference type="InterPro" id="IPR058240">
    <property type="entry name" value="rSAM_sf"/>
</dbReference>
<protein>
    <submittedName>
        <fullName evidence="8">Uncharacterized radical SAM protein YhcC</fullName>
    </submittedName>
</protein>
<keyword evidence="4" id="KW-0479">Metal-binding</keyword>
<dbReference type="GO" id="GO:0046872">
    <property type="term" value="F:metal ion binding"/>
    <property type="evidence" value="ECO:0007669"/>
    <property type="project" value="UniProtKB-KW"/>
</dbReference>
<reference evidence="8" key="1">
    <citation type="submission" date="2018-06" db="EMBL/GenBank/DDBJ databases">
        <authorList>
            <person name="Zhirakovskaya E."/>
        </authorList>
    </citation>
    <scope>NUCLEOTIDE SEQUENCE</scope>
</reference>
<dbReference type="Gene3D" id="3.80.30.20">
    <property type="entry name" value="tm_1862 like domain"/>
    <property type="match status" value="1"/>
</dbReference>
<evidence type="ECO:0000256" key="6">
    <source>
        <dbReference type="ARBA" id="ARBA00023014"/>
    </source>
</evidence>
<evidence type="ECO:0000259" key="7">
    <source>
        <dbReference type="PROSITE" id="PS51918"/>
    </source>
</evidence>
<dbReference type="Pfam" id="PF16199">
    <property type="entry name" value="Radical_SAM_C"/>
    <property type="match status" value="1"/>
</dbReference>
<evidence type="ECO:0000313" key="8">
    <source>
        <dbReference type="EMBL" id="VAW95783.1"/>
    </source>
</evidence>
<evidence type="ECO:0000256" key="2">
    <source>
        <dbReference type="ARBA" id="ARBA00022485"/>
    </source>
</evidence>
<dbReference type="SFLD" id="SFLDG01091">
    <property type="entry name" value="uncharacterized_CHP01210-like"/>
    <property type="match status" value="1"/>
</dbReference>
<keyword evidence="5" id="KW-0408">Iron</keyword>
<evidence type="ECO:0000256" key="1">
    <source>
        <dbReference type="ARBA" id="ARBA00001966"/>
    </source>
</evidence>
<dbReference type="EMBL" id="UOFR01000034">
    <property type="protein sequence ID" value="VAW95783.1"/>
    <property type="molecule type" value="Genomic_DNA"/>
</dbReference>
<dbReference type="SMART" id="SM00729">
    <property type="entry name" value="Elp3"/>
    <property type="match status" value="1"/>
</dbReference>
<dbReference type="NCBIfam" id="TIGR01212">
    <property type="entry name" value="TIGR01212 family radical SAM protein"/>
    <property type="match status" value="1"/>
</dbReference>
<dbReference type="InterPro" id="IPR005911">
    <property type="entry name" value="YhcC-like"/>
</dbReference>
<dbReference type="GO" id="GO:0003824">
    <property type="term" value="F:catalytic activity"/>
    <property type="evidence" value="ECO:0007669"/>
    <property type="project" value="InterPro"/>
</dbReference>
<sequence length="312" mass="35214">MSLSDYVHTFGQAMLSRYKERIHKVAIDASFTCPNRDGSIGRGGCTFCNNVSFSPNGRRPPSIDQQINAGRQVIQKRTGAKRYIAYFQAYTNTYDDINILRSRYDQALTEPDVIGLSIGTRPDCVPDAVLDLLAEYSKSGYEIWLELGLQSSFDETLQRVNRGHGFNEYRRAVKAARKRGIQVCTHLIVGLPGENRSHVQTSLLRTMELGVDGIKLHPLHVVKGTALANQWRKKEYQPLELDEYVSTVADLVELTPANIIYHRLTGTASKNILLAPDWCSKKWKVLNSIEAELKHRGNFQGIRYGAQTSWLQ</sequence>